<reference evidence="1" key="1">
    <citation type="submission" date="2021-08" db="EMBL/GenBank/DDBJ databases">
        <title>The first chromosome-level gecko genome reveals the dynamic sex chromosomes of Neotropical dwarf geckos (Sphaerodactylidae: Sphaerodactylus).</title>
        <authorList>
            <person name="Pinto B.J."/>
            <person name="Keating S.E."/>
            <person name="Gamble T."/>
        </authorList>
    </citation>
    <scope>NUCLEOTIDE SEQUENCE</scope>
    <source>
        <strain evidence="1">TG3544</strain>
    </source>
</reference>
<accession>A0ACB8FTY6</accession>
<gene>
    <name evidence="1" type="ORF">K3G42_003832</name>
</gene>
<keyword evidence="2" id="KW-1185">Reference proteome</keyword>
<proteinExistence type="predicted"/>
<comment type="caution">
    <text evidence="1">The sequence shown here is derived from an EMBL/GenBank/DDBJ whole genome shotgun (WGS) entry which is preliminary data.</text>
</comment>
<sequence length="334" mass="37201">MNLSKSVGRSSFENPRESTLTELCLHLTTTTQSPAQSVFIPCQRPSDLTTWRQDDLGFQGDSAFGATVSGGSPDKMLPSWEYEQTAPDPCLPEEPFGFIPADLPRSWRKNYTPLEDEESLTSSEYLTPAHQEPPDLRWPPASRTRDRAHLNTSYCAEASYQPVHSQPERSTPEAGGQEQSVLWDLREKNWMLPTQPHHRSAAASPGVPPVLIKEEHKLRHTCPDAPKHSAIGESIGDSTSSVLDFLSMKPYDISLDISMLSSLGKVKKELDHDDNHLHLDETTKLLQDLHEAQTDRVGSRPSSNLSSLSNASERDQHHLGKPWVFFTVGPPEPP</sequence>
<dbReference type="Proteomes" id="UP000827872">
    <property type="component" value="Linkage Group LG11"/>
</dbReference>
<protein>
    <submittedName>
        <fullName evidence="1">Uncharacterized protein</fullName>
    </submittedName>
</protein>
<dbReference type="EMBL" id="CM037624">
    <property type="protein sequence ID" value="KAH8010414.1"/>
    <property type="molecule type" value="Genomic_DNA"/>
</dbReference>
<organism evidence="1 2">
    <name type="scientific">Sphaerodactylus townsendi</name>
    <dbReference type="NCBI Taxonomy" id="933632"/>
    <lineage>
        <taxon>Eukaryota</taxon>
        <taxon>Metazoa</taxon>
        <taxon>Chordata</taxon>
        <taxon>Craniata</taxon>
        <taxon>Vertebrata</taxon>
        <taxon>Euteleostomi</taxon>
        <taxon>Lepidosauria</taxon>
        <taxon>Squamata</taxon>
        <taxon>Bifurcata</taxon>
        <taxon>Gekkota</taxon>
        <taxon>Sphaerodactylidae</taxon>
        <taxon>Sphaerodactylus</taxon>
    </lineage>
</organism>
<name>A0ACB8FTY6_9SAUR</name>
<evidence type="ECO:0000313" key="1">
    <source>
        <dbReference type="EMBL" id="KAH8010414.1"/>
    </source>
</evidence>
<evidence type="ECO:0000313" key="2">
    <source>
        <dbReference type="Proteomes" id="UP000827872"/>
    </source>
</evidence>